<dbReference type="InterPro" id="IPR051803">
    <property type="entry name" value="TA_system_RelE-like_toxin"/>
</dbReference>
<dbReference type="Gene3D" id="3.30.2310.20">
    <property type="entry name" value="RelE-like"/>
    <property type="match status" value="1"/>
</dbReference>
<evidence type="ECO:0000313" key="3">
    <source>
        <dbReference type="EMBL" id="GGF13922.1"/>
    </source>
</evidence>
<dbReference type="InterPro" id="IPR007712">
    <property type="entry name" value="RelE/ParE_toxin"/>
</dbReference>
<evidence type="ECO:0000313" key="4">
    <source>
        <dbReference type="Proteomes" id="UP000646365"/>
    </source>
</evidence>
<gene>
    <name evidence="3" type="ORF">GCM10011611_19560</name>
</gene>
<comment type="similarity">
    <text evidence="1">Belongs to the RelE toxin family.</text>
</comment>
<sequence length="96" mass="10796">MPRLIWSPAALRDVARLHGFLKPKNPDAASRAVKAIRQGVRLLGTHPQAGRPAEDMPPEFREWPVGFGSGSYLVMYRYDGRDVVLLAVRHEREAGY</sequence>
<dbReference type="InterPro" id="IPR035093">
    <property type="entry name" value="RelE/ParE_toxin_dom_sf"/>
</dbReference>
<accession>A0A8J2YTE8</accession>
<keyword evidence="2" id="KW-1277">Toxin-antitoxin system</keyword>
<reference evidence="3" key="1">
    <citation type="journal article" date="2014" name="Int. J. Syst. Evol. Microbiol.">
        <title>Complete genome sequence of Corynebacterium casei LMG S-19264T (=DSM 44701T), isolated from a smear-ripened cheese.</title>
        <authorList>
            <consortium name="US DOE Joint Genome Institute (JGI-PGF)"/>
            <person name="Walter F."/>
            <person name="Albersmeier A."/>
            <person name="Kalinowski J."/>
            <person name="Ruckert C."/>
        </authorList>
    </citation>
    <scope>NUCLEOTIDE SEQUENCE</scope>
    <source>
        <strain evidence="3">CGMCC 1.15725</strain>
    </source>
</reference>
<comment type="caution">
    <text evidence="3">The sequence shown here is derived from an EMBL/GenBank/DDBJ whole genome shotgun (WGS) entry which is preliminary data.</text>
</comment>
<reference evidence="3" key="2">
    <citation type="submission" date="2020-09" db="EMBL/GenBank/DDBJ databases">
        <authorList>
            <person name="Sun Q."/>
            <person name="Zhou Y."/>
        </authorList>
    </citation>
    <scope>NUCLEOTIDE SEQUENCE</scope>
    <source>
        <strain evidence="3">CGMCC 1.15725</strain>
    </source>
</reference>
<proteinExistence type="inferred from homology"/>
<dbReference type="EMBL" id="BMJQ01000004">
    <property type="protein sequence ID" value="GGF13922.1"/>
    <property type="molecule type" value="Genomic_DNA"/>
</dbReference>
<name>A0A8J2YTE8_9PROT</name>
<dbReference type="PANTHER" id="PTHR33755">
    <property type="entry name" value="TOXIN PARE1-RELATED"/>
    <property type="match status" value="1"/>
</dbReference>
<dbReference type="Pfam" id="PF05016">
    <property type="entry name" value="ParE_toxin"/>
    <property type="match status" value="1"/>
</dbReference>
<dbReference type="Proteomes" id="UP000646365">
    <property type="component" value="Unassembled WGS sequence"/>
</dbReference>
<evidence type="ECO:0000256" key="1">
    <source>
        <dbReference type="ARBA" id="ARBA00006226"/>
    </source>
</evidence>
<keyword evidence="4" id="KW-1185">Reference proteome</keyword>
<dbReference type="RefSeq" id="WP_189045042.1">
    <property type="nucleotide sequence ID" value="NZ_BMJQ01000004.1"/>
</dbReference>
<organism evidence="3 4">
    <name type="scientific">Aliidongia dinghuensis</name>
    <dbReference type="NCBI Taxonomy" id="1867774"/>
    <lineage>
        <taxon>Bacteria</taxon>
        <taxon>Pseudomonadati</taxon>
        <taxon>Pseudomonadota</taxon>
        <taxon>Alphaproteobacteria</taxon>
        <taxon>Rhodospirillales</taxon>
        <taxon>Dongiaceae</taxon>
        <taxon>Aliidongia</taxon>
    </lineage>
</organism>
<evidence type="ECO:0000256" key="2">
    <source>
        <dbReference type="ARBA" id="ARBA00022649"/>
    </source>
</evidence>
<dbReference type="AlphaFoldDB" id="A0A8J2YTE8"/>
<protein>
    <submittedName>
        <fullName evidence="3">Plasmid stabilization protein</fullName>
    </submittedName>
</protein>
<dbReference type="PANTHER" id="PTHR33755:SF7">
    <property type="entry name" value="TOXIN MODULE OF TOXIN-ANTITOXIN SYSTEM RELE_STBE FAMILY"/>
    <property type="match status" value="1"/>
</dbReference>